<dbReference type="Proteomes" id="UP000019681">
    <property type="component" value="Unassembled WGS sequence"/>
</dbReference>
<gene>
    <name evidence="2" type="ORF">Q428_02330</name>
</gene>
<dbReference type="InterPro" id="IPR051417">
    <property type="entry name" value="SDr/BOS_complex"/>
</dbReference>
<dbReference type="Gene3D" id="2.60.40.1120">
    <property type="entry name" value="Carboxypeptidase-like, regulatory domain"/>
    <property type="match status" value="2"/>
</dbReference>
<evidence type="ECO:0000256" key="1">
    <source>
        <dbReference type="ARBA" id="ARBA00022729"/>
    </source>
</evidence>
<protein>
    <submittedName>
        <fullName evidence="2">Collagen-binding protein</fullName>
    </submittedName>
</protein>
<dbReference type="EMBL" id="AZQP01000004">
    <property type="protein sequence ID" value="EYE89449.1"/>
    <property type="molecule type" value="Genomic_DNA"/>
</dbReference>
<organism evidence="2 3">
    <name type="scientific">Fervidicella metallireducens AeB</name>
    <dbReference type="NCBI Taxonomy" id="1403537"/>
    <lineage>
        <taxon>Bacteria</taxon>
        <taxon>Bacillati</taxon>
        <taxon>Bacillota</taxon>
        <taxon>Clostridia</taxon>
        <taxon>Eubacteriales</taxon>
        <taxon>Clostridiaceae</taxon>
        <taxon>Fervidicella</taxon>
    </lineage>
</organism>
<dbReference type="SUPFAM" id="SSF49464">
    <property type="entry name" value="Carboxypeptidase regulatory domain-like"/>
    <property type="match status" value="1"/>
</dbReference>
<dbReference type="STRING" id="1403537.Q428_02330"/>
<dbReference type="PANTHER" id="PTHR23303:SF14">
    <property type="entry name" value="BOS COMPLEX SUBUNIT NOMO1-RELATED"/>
    <property type="match status" value="1"/>
</dbReference>
<dbReference type="SUPFAM" id="SSF49452">
    <property type="entry name" value="Starch-binding domain-like"/>
    <property type="match status" value="1"/>
</dbReference>
<dbReference type="PANTHER" id="PTHR23303">
    <property type="entry name" value="CARBOXYPEPTIDASE REGULATORY REGION-CONTAINING"/>
    <property type="match status" value="1"/>
</dbReference>
<reference evidence="2 3" key="1">
    <citation type="journal article" date="2014" name="Genome Announc.">
        <title>Draft Genome Sequence of Fervidicella metallireducens Strain AeBT, an Iron-Reducing Thermoanaerobe from the Great Artesian Basin.</title>
        <authorList>
            <person name="Patel B.K."/>
        </authorList>
    </citation>
    <scope>NUCLEOTIDE SEQUENCE [LARGE SCALE GENOMIC DNA]</scope>
    <source>
        <strain evidence="2 3">AeB</strain>
    </source>
</reference>
<proteinExistence type="predicted"/>
<dbReference type="AlphaFoldDB" id="A0A017RYG7"/>
<evidence type="ECO:0000313" key="3">
    <source>
        <dbReference type="Proteomes" id="UP000019681"/>
    </source>
</evidence>
<comment type="caution">
    <text evidence="2">The sequence shown here is derived from an EMBL/GenBank/DDBJ whole genome shotgun (WGS) entry which is preliminary data.</text>
</comment>
<dbReference type="InterPro" id="IPR013783">
    <property type="entry name" value="Ig-like_fold"/>
</dbReference>
<dbReference type="Gene3D" id="2.60.40.10">
    <property type="entry name" value="Immunoglobulins"/>
    <property type="match status" value="1"/>
</dbReference>
<keyword evidence="1" id="KW-0732">Signal</keyword>
<dbReference type="InterPro" id="IPR013784">
    <property type="entry name" value="Carb-bd-like_fold"/>
</dbReference>
<keyword evidence="2" id="KW-0176">Collagen</keyword>
<sequence length="291" mass="31621">MKQEQYILGQSIAKAIQDLGEEIRLDLSLQPNPNLNAGTVIGTVKDENGNPIDHALIKIMDSNHNPLAHAFTGADGAYIFSPFPPGTDYHIYATKQGYALAENLPFTLLPNQTIRKDFTLVVDPNASLGIIAGDVTNKTTHAPVKGAVVNLYSVDELGVETLYAVAYTNEYGQFVFSELPLGNYIVRVNALGYKPYATTVLISGPGQIAHVISDLNVDQDSSRGTISGIITETNNQPIPFADVTLYRVEADNSLTPIAFTKTNDEGVYLFINVPQGNYKIKSNKIFISQSV</sequence>
<name>A0A017RYG7_9CLOT</name>
<dbReference type="GO" id="GO:0030246">
    <property type="term" value="F:carbohydrate binding"/>
    <property type="evidence" value="ECO:0007669"/>
    <property type="project" value="InterPro"/>
</dbReference>
<evidence type="ECO:0000313" key="2">
    <source>
        <dbReference type="EMBL" id="EYE89449.1"/>
    </source>
</evidence>
<dbReference type="Pfam" id="PF13620">
    <property type="entry name" value="CarboxypepD_reg"/>
    <property type="match status" value="3"/>
</dbReference>
<dbReference type="SUPFAM" id="SSF49478">
    <property type="entry name" value="Cna protein B-type domain"/>
    <property type="match status" value="1"/>
</dbReference>
<accession>A0A017RYG7</accession>
<dbReference type="InterPro" id="IPR008969">
    <property type="entry name" value="CarboxyPept-like_regulatory"/>
</dbReference>
<keyword evidence="3" id="KW-1185">Reference proteome</keyword>